<name>A0A8K0GDZ2_IGNLU</name>
<evidence type="ECO:0000313" key="2">
    <source>
        <dbReference type="EMBL" id="KAF2895531.1"/>
    </source>
</evidence>
<dbReference type="PANTHER" id="PTHR10773">
    <property type="entry name" value="DNA-DIRECTED RNA POLYMERASES I, II, AND III SUBUNIT RPABC2"/>
    <property type="match status" value="1"/>
</dbReference>
<comment type="caution">
    <text evidence="2">The sequence shown here is derived from an EMBL/GenBank/DDBJ whole genome shotgun (WGS) entry which is preliminary data.</text>
</comment>
<dbReference type="Proteomes" id="UP000801492">
    <property type="component" value="Unassembled WGS sequence"/>
</dbReference>
<gene>
    <name evidence="2" type="ORF">ILUMI_10644</name>
</gene>
<accession>A0A8K0GDZ2</accession>
<proteinExistence type="predicted"/>
<protein>
    <submittedName>
        <fullName evidence="2">Uncharacterized protein</fullName>
    </submittedName>
</protein>
<reference evidence="2" key="1">
    <citation type="submission" date="2019-08" db="EMBL/GenBank/DDBJ databases">
        <title>The genome of the North American firefly Photinus pyralis.</title>
        <authorList>
            <consortium name="Photinus pyralis genome working group"/>
            <person name="Fallon T.R."/>
            <person name="Sander Lower S.E."/>
            <person name="Weng J.-K."/>
        </authorList>
    </citation>
    <scope>NUCLEOTIDE SEQUENCE</scope>
    <source>
        <strain evidence="2">TRF0915ILg1</strain>
        <tissue evidence="2">Whole body</tissue>
    </source>
</reference>
<dbReference type="AlphaFoldDB" id="A0A8K0GDZ2"/>
<dbReference type="PANTHER" id="PTHR10773:SF19">
    <property type="match status" value="1"/>
</dbReference>
<organism evidence="2 3">
    <name type="scientific">Ignelater luminosus</name>
    <name type="common">Cucubano</name>
    <name type="synonym">Pyrophorus luminosus</name>
    <dbReference type="NCBI Taxonomy" id="2038154"/>
    <lineage>
        <taxon>Eukaryota</taxon>
        <taxon>Metazoa</taxon>
        <taxon>Ecdysozoa</taxon>
        <taxon>Arthropoda</taxon>
        <taxon>Hexapoda</taxon>
        <taxon>Insecta</taxon>
        <taxon>Pterygota</taxon>
        <taxon>Neoptera</taxon>
        <taxon>Endopterygota</taxon>
        <taxon>Coleoptera</taxon>
        <taxon>Polyphaga</taxon>
        <taxon>Elateriformia</taxon>
        <taxon>Elateroidea</taxon>
        <taxon>Elateridae</taxon>
        <taxon>Agrypninae</taxon>
        <taxon>Pyrophorini</taxon>
        <taxon>Ignelater</taxon>
    </lineage>
</organism>
<keyword evidence="1" id="KW-0175">Coiled coil</keyword>
<evidence type="ECO:0000256" key="1">
    <source>
        <dbReference type="SAM" id="Coils"/>
    </source>
</evidence>
<keyword evidence="3" id="KW-1185">Reference proteome</keyword>
<evidence type="ECO:0000313" key="3">
    <source>
        <dbReference type="Proteomes" id="UP000801492"/>
    </source>
</evidence>
<feature type="coiled-coil region" evidence="1">
    <location>
        <begin position="38"/>
        <end position="68"/>
    </location>
</feature>
<sequence>MENRIKKIMQLASAAYEQSSNTLEKSDPYAIDYDSDYYPDEQENVENADNLVEEEEKAEISLDDVGQEKTSVNEITRKKTLSVSKWRKNVIKSRSNSGKQYKHWKNNIVPERKIKPPCTGKCRLRCATKINEDRRNIIFKEYWTLADLTRQREFTCRFAKFKERKQTRMRNTETNQNSESRKHFSFVYCLPIGEESEKSRFIFCLYAYMAHKYNIQIYHKFLEKNHTQNEGDSVHSVIEKAARNIPMFTPSQWYTLVGTASRRKPYSVTELSLEDIYNLKDLLESTTVNWEKDTSKEKVRWTQVKVIHVDPTIPFVLQFKYTFSEKTFSINLLGKGRKKNKLDIVDKLKEL</sequence>
<dbReference type="EMBL" id="VTPC01005834">
    <property type="protein sequence ID" value="KAF2895531.1"/>
    <property type="molecule type" value="Genomic_DNA"/>
</dbReference>
<dbReference type="OrthoDB" id="6760765at2759"/>